<dbReference type="Proteomes" id="UP000006038">
    <property type="component" value="Chromosome 9"/>
</dbReference>
<dbReference type="AlphaFoldDB" id="J3MW61"/>
<evidence type="ECO:0000313" key="2">
    <source>
        <dbReference type="EnsemblPlants" id="OB09G12400.1"/>
    </source>
</evidence>
<name>J3MW61_ORYBR</name>
<proteinExistence type="predicted"/>
<evidence type="ECO:0000256" key="1">
    <source>
        <dbReference type="SAM" id="MobiDB-lite"/>
    </source>
</evidence>
<evidence type="ECO:0000313" key="3">
    <source>
        <dbReference type="Proteomes" id="UP000006038"/>
    </source>
</evidence>
<dbReference type="HOGENOM" id="CLU_2447175_0_0_1"/>
<feature type="region of interest" description="Disordered" evidence="1">
    <location>
        <begin position="1"/>
        <end position="21"/>
    </location>
</feature>
<dbReference type="EnsemblPlants" id="OB09G12400.1">
    <property type="protein sequence ID" value="OB09G12400.1"/>
    <property type="gene ID" value="OB09G12400"/>
</dbReference>
<protein>
    <submittedName>
        <fullName evidence="2">Uncharacterized protein</fullName>
    </submittedName>
</protein>
<sequence length="90" mass="10509">MGRKCRSPPSERKKNGQRKRWMPPLYTAARPPQQCWSITERVNFRIALGRPRVGQFVSTKSTDQICVYADYFQTRHTHSPVKKKGFLIDS</sequence>
<reference evidence="2" key="1">
    <citation type="journal article" date="2013" name="Nat. Commun.">
        <title>Whole-genome sequencing of Oryza brachyantha reveals mechanisms underlying Oryza genome evolution.</title>
        <authorList>
            <person name="Chen J."/>
            <person name="Huang Q."/>
            <person name="Gao D."/>
            <person name="Wang J."/>
            <person name="Lang Y."/>
            <person name="Liu T."/>
            <person name="Li B."/>
            <person name="Bai Z."/>
            <person name="Luis Goicoechea J."/>
            <person name="Liang C."/>
            <person name="Chen C."/>
            <person name="Zhang W."/>
            <person name="Sun S."/>
            <person name="Liao Y."/>
            <person name="Zhang X."/>
            <person name="Yang L."/>
            <person name="Song C."/>
            <person name="Wang M."/>
            <person name="Shi J."/>
            <person name="Liu G."/>
            <person name="Liu J."/>
            <person name="Zhou H."/>
            <person name="Zhou W."/>
            <person name="Yu Q."/>
            <person name="An N."/>
            <person name="Chen Y."/>
            <person name="Cai Q."/>
            <person name="Wang B."/>
            <person name="Liu B."/>
            <person name="Min J."/>
            <person name="Huang Y."/>
            <person name="Wu H."/>
            <person name="Li Z."/>
            <person name="Zhang Y."/>
            <person name="Yin Y."/>
            <person name="Song W."/>
            <person name="Jiang J."/>
            <person name="Jackson S.A."/>
            <person name="Wing R.A."/>
            <person name="Wang J."/>
            <person name="Chen M."/>
        </authorList>
    </citation>
    <scope>NUCLEOTIDE SEQUENCE [LARGE SCALE GENOMIC DNA]</scope>
    <source>
        <strain evidence="2">cv. IRGC 101232</strain>
    </source>
</reference>
<organism evidence="2">
    <name type="scientific">Oryza brachyantha</name>
    <name type="common">malo sina</name>
    <dbReference type="NCBI Taxonomy" id="4533"/>
    <lineage>
        <taxon>Eukaryota</taxon>
        <taxon>Viridiplantae</taxon>
        <taxon>Streptophyta</taxon>
        <taxon>Embryophyta</taxon>
        <taxon>Tracheophyta</taxon>
        <taxon>Spermatophyta</taxon>
        <taxon>Magnoliopsida</taxon>
        <taxon>Liliopsida</taxon>
        <taxon>Poales</taxon>
        <taxon>Poaceae</taxon>
        <taxon>BOP clade</taxon>
        <taxon>Oryzoideae</taxon>
        <taxon>Oryzeae</taxon>
        <taxon>Oryzinae</taxon>
        <taxon>Oryza</taxon>
    </lineage>
</organism>
<keyword evidence="3" id="KW-1185">Reference proteome</keyword>
<dbReference type="OMA" id="ERINFRI"/>
<reference evidence="2" key="2">
    <citation type="submission" date="2013-04" db="UniProtKB">
        <authorList>
            <consortium name="EnsemblPlants"/>
        </authorList>
    </citation>
    <scope>IDENTIFICATION</scope>
</reference>
<dbReference type="Gramene" id="OB09G12400.1">
    <property type="protein sequence ID" value="OB09G12400.1"/>
    <property type="gene ID" value="OB09G12400"/>
</dbReference>
<dbReference type="eggNOG" id="ENOG502R632">
    <property type="taxonomic scope" value="Eukaryota"/>
</dbReference>
<accession>J3MW61</accession>